<gene>
    <name evidence="5" type="primary">nad9</name>
</gene>
<dbReference type="GO" id="GO:0008137">
    <property type="term" value="F:NADH dehydrogenase (ubiquinone) activity"/>
    <property type="evidence" value="ECO:0007669"/>
    <property type="project" value="InterPro"/>
</dbReference>
<comment type="similarity">
    <text evidence="1 3">Belongs to the complex I 30 kDa subunit family.</text>
</comment>
<evidence type="ECO:0000256" key="3">
    <source>
        <dbReference type="RuleBase" id="RU003456"/>
    </source>
</evidence>
<dbReference type="PANTHER" id="PTHR10884:SF14">
    <property type="entry name" value="NADH DEHYDROGENASE [UBIQUINONE] IRON-SULFUR PROTEIN 3, MITOCHONDRIAL"/>
    <property type="match status" value="1"/>
</dbReference>
<dbReference type="InterPro" id="IPR037232">
    <property type="entry name" value="NADH_quin_OxRdtase_su_C/D-like"/>
</dbReference>
<accession>B2XX85</accession>
<evidence type="ECO:0000256" key="1">
    <source>
        <dbReference type="ARBA" id="ARBA00007569"/>
    </source>
</evidence>
<keyword evidence="3" id="KW-0520">NAD</keyword>
<keyword evidence="2 3" id="KW-0813">Transport</keyword>
<dbReference type="InterPro" id="IPR020396">
    <property type="entry name" value="NADH_UbQ_OxRdtase_CS"/>
</dbReference>
<dbReference type="Gene3D" id="3.30.460.80">
    <property type="entry name" value="NADH:ubiquinone oxidoreductase, 30kDa subunit"/>
    <property type="match status" value="1"/>
</dbReference>
<proteinExistence type="inferred from homology"/>
<geneLocation type="mitochondrion" evidence="5"/>
<dbReference type="PANTHER" id="PTHR10884">
    <property type="entry name" value="NADH DEHYDROGENASE UBIQUINONE IRON-SULFUR PROTEIN 3"/>
    <property type="match status" value="1"/>
</dbReference>
<name>B2XX85_CACFS</name>
<sequence>MKNDGMKRNMQIGLLLSEMCPKVIKKVVYKPNMLNVFVESKDLINILTILQNNTMFQYKMLLDIVVVDCLNIDENKKGRFKLLYVLHSIYNNHRLNIVTYLNNNEIIKTSSLNYSSAVWLEREIWDMYGIYFESHPDLRRILTDYGFSWYPLRKDFPLTGYLEVYYDINDKKIIYKSIELMQEFRNYEFGKSWGDFEQKTYIGQIIQ</sequence>
<evidence type="ECO:0000256" key="2">
    <source>
        <dbReference type="ARBA" id="ARBA00022448"/>
    </source>
</evidence>
<dbReference type="EMBL" id="EU275727">
    <property type="protein sequence ID" value="ABX45207.1"/>
    <property type="molecule type" value="Genomic_DNA"/>
</dbReference>
<dbReference type="InterPro" id="IPR001268">
    <property type="entry name" value="NADH_UbQ_OxRdtase_30kDa_su"/>
</dbReference>
<keyword evidence="3" id="KW-1278">Translocase</keyword>
<evidence type="ECO:0000259" key="4">
    <source>
        <dbReference type="Pfam" id="PF00329"/>
    </source>
</evidence>
<dbReference type="SUPFAM" id="SSF143243">
    <property type="entry name" value="Nqo5-like"/>
    <property type="match status" value="1"/>
</dbReference>
<dbReference type="GeneID" id="6276351"/>
<dbReference type="RefSeq" id="YP_001876533.1">
    <property type="nucleotide sequence ID" value="NC_010653.1"/>
</dbReference>
<feature type="domain" description="NADH:ubiquinone oxidoreductase 30kDa subunit" evidence="4">
    <location>
        <begin position="37"/>
        <end position="161"/>
    </location>
</feature>
<dbReference type="PROSITE" id="PS00542">
    <property type="entry name" value="COMPLEX1_30K"/>
    <property type="match status" value="1"/>
</dbReference>
<keyword evidence="5" id="KW-0496">Mitochondrion</keyword>
<protein>
    <submittedName>
        <fullName evidence="5">NADH dehydrogenase subunit 9</fullName>
    </submittedName>
</protein>
<dbReference type="AlphaFoldDB" id="B2XX85"/>
<dbReference type="KEGG" id="dfa:Difao_mp23"/>
<organism evidence="5">
    <name type="scientific">Cavenderia fasciculata</name>
    <name type="common">Slime mold</name>
    <name type="synonym">Dictyostelium fasciculatum</name>
    <dbReference type="NCBI Taxonomy" id="261658"/>
    <lineage>
        <taxon>Eukaryota</taxon>
        <taxon>Amoebozoa</taxon>
        <taxon>Evosea</taxon>
        <taxon>Eumycetozoa</taxon>
        <taxon>Dictyostelia</taxon>
        <taxon>Acytosteliales</taxon>
        <taxon>Cavenderiaceae</taxon>
        <taxon>Cavenderia</taxon>
    </lineage>
</organism>
<dbReference type="GO" id="GO:0016651">
    <property type="term" value="F:oxidoreductase activity, acting on NAD(P)H"/>
    <property type="evidence" value="ECO:0007669"/>
    <property type="project" value="InterPro"/>
</dbReference>
<reference evidence="5" key="1">
    <citation type="journal article" date="2008" name="Mol. Biol. Evol.">
        <title>Mitochondrial genome evolution in the social amoebae.</title>
        <authorList>
            <person name="Heidel A.J."/>
            <person name="Gloeckner G."/>
        </authorList>
    </citation>
    <scope>NUCLEOTIDE SEQUENCE</scope>
    <source>
        <strain evidence="5">SH3</strain>
    </source>
</reference>
<evidence type="ECO:0000313" key="5">
    <source>
        <dbReference type="EMBL" id="ABX45207.1"/>
    </source>
</evidence>
<dbReference type="Pfam" id="PF00329">
    <property type="entry name" value="Complex1_30kDa"/>
    <property type="match status" value="1"/>
</dbReference>